<evidence type="ECO:0000313" key="1">
    <source>
        <dbReference type="EnsemblPlants" id="AVESA.00010b.r2.5DG0992370.1.CDS"/>
    </source>
</evidence>
<evidence type="ECO:0000313" key="2">
    <source>
        <dbReference type="Proteomes" id="UP001732700"/>
    </source>
</evidence>
<reference evidence="1" key="1">
    <citation type="submission" date="2021-05" db="EMBL/GenBank/DDBJ databases">
        <authorList>
            <person name="Scholz U."/>
            <person name="Mascher M."/>
            <person name="Fiebig A."/>
        </authorList>
    </citation>
    <scope>NUCLEOTIDE SEQUENCE [LARGE SCALE GENOMIC DNA]</scope>
</reference>
<accession>A0ACD5YK53</accession>
<sequence>MSVGLRNDKWVVTIFVEEHTHPLMSREEWTRYYRSHRKVPYEDYMLIKTLHNRNADTSLIMATLGDLHGTLWTLPYTNQDVANIRTKLINEVSQNDLSKTIEYFRKLRAESPQFYYDVKRDENNAIRGLFWVDGRTREVYSKFKDCIFFDTTFCTNRYDMPFAPIVGINNHMQTIMLGCALIPDESKETFKWVFQTWMDAMGQEHPTCIMTDQDQAMAGAIDEVFPGIVHRCCLWHVLRIAKDKLGTLFRTREGFEKEFFYCIYSSDMAEEFDNMWQQMASKNSLGENEHLIRMWGCRNTWAPAYFKKNFFPFTGTTRRSEGLNSFFKKLVHPQDSVWQFVKQYEYIQETRLDREDNAGFLGEATTAAVWSSYRIEEQASRFYTRAAFAKFRELMQITTAYSIYPGVGEGVSYELHRNEIGAKKIRIVSYDQEERSYTCTCNMFNVNGMLCQHILKVMVHTNVQVIPEKYLLHRWSEAATYFETPCKKEFTGYSIIPDSNTLRYNALCKMLNKLAAQACFGPESYKIVQGGAEHLTTLVANFRESHGVAEEEASEELEETENNLKNPPRSAKKGRPAEKEKRRKPAVEVRQEEAKKKGTKRKNYACSKCREDGHIKRHCPYLLLENKKKAERDKCLRRETELTL</sequence>
<keyword evidence="2" id="KW-1185">Reference proteome</keyword>
<dbReference type="Proteomes" id="UP001732700">
    <property type="component" value="Chromosome 5D"/>
</dbReference>
<proteinExistence type="predicted"/>
<dbReference type="EnsemblPlants" id="AVESA.00010b.r2.5DG0992370.1">
    <property type="protein sequence ID" value="AVESA.00010b.r2.5DG0992370.1.CDS"/>
    <property type="gene ID" value="AVESA.00010b.r2.5DG0992370"/>
</dbReference>
<protein>
    <submittedName>
        <fullName evidence="1">Uncharacterized protein</fullName>
    </submittedName>
</protein>
<organism evidence="1 2">
    <name type="scientific">Avena sativa</name>
    <name type="common">Oat</name>
    <dbReference type="NCBI Taxonomy" id="4498"/>
    <lineage>
        <taxon>Eukaryota</taxon>
        <taxon>Viridiplantae</taxon>
        <taxon>Streptophyta</taxon>
        <taxon>Embryophyta</taxon>
        <taxon>Tracheophyta</taxon>
        <taxon>Spermatophyta</taxon>
        <taxon>Magnoliopsida</taxon>
        <taxon>Liliopsida</taxon>
        <taxon>Poales</taxon>
        <taxon>Poaceae</taxon>
        <taxon>BOP clade</taxon>
        <taxon>Pooideae</taxon>
        <taxon>Poodae</taxon>
        <taxon>Poeae</taxon>
        <taxon>Poeae Chloroplast Group 1 (Aveneae type)</taxon>
        <taxon>Aveninae</taxon>
        <taxon>Avena</taxon>
    </lineage>
</organism>
<name>A0ACD5YK53_AVESA</name>
<reference evidence="1" key="2">
    <citation type="submission" date="2025-09" db="UniProtKB">
        <authorList>
            <consortium name="EnsemblPlants"/>
        </authorList>
    </citation>
    <scope>IDENTIFICATION</scope>
</reference>